<reference evidence="1 2" key="1">
    <citation type="journal article" date="2016" name="Genome Biol. Evol.">
        <title>Divergent and convergent evolution of fungal pathogenicity.</title>
        <authorList>
            <person name="Shang Y."/>
            <person name="Xiao G."/>
            <person name="Zheng P."/>
            <person name="Cen K."/>
            <person name="Zhan S."/>
            <person name="Wang C."/>
        </authorList>
    </citation>
    <scope>NUCLEOTIDE SEQUENCE [LARGE SCALE GENOMIC DNA]</scope>
    <source>
        <strain evidence="1 2">ARSEF 7405</strain>
    </source>
</reference>
<protein>
    <submittedName>
        <fullName evidence="1">Uncharacterized protein</fullName>
    </submittedName>
</protein>
<name>A0A168BFE8_9EURO</name>
<accession>A0A168BFE8</accession>
<dbReference type="OrthoDB" id="686384at2759"/>
<dbReference type="AlphaFoldDB" id="A0A168BFE8"/>
<sequence length="194" mass="21781">MEHNASRAANLAHVNLMVDTVIANLEPNALRSIVRSMLASDKNGDITRCLTAETQKLFRQSLQRTVLPQFFVKTPLTPRSNSPTRSWIMPTPALAEYRKKNLAILGCGLAFESLDIFTAIVNQIKDVLASEQATFSVPCPGSPASSEYGPTMKDEDGAYYMSEENEDDELYDALVEVDSEIWHKSLRYYDSRER</sequence>
<organism evidence="1 2">
    <name type="scientific">Ascosphaera apis ARSEF 7405</name>
    <dbReference type="NCBI Taxonomy" id="392613"/>
    <lineage>
        <taxon>Eukaryota</taxon>
        <taxon>Fungi</taxon>
        <taxon>Dikarya</taxon>
        <taxon>Ascomycota</taxon>
        <taxon>Pezizomycotina</taxon>
        <taxon>Eurotiomycetes</taxon>
        <taxon>Eurotiomycetidae</taxon>
        <taxon>Onygenales</taxon>
        <taxon>Ascosphaeraceae</taxon>
        <taxon>Ascosphaera</taxon>
    </lineage>
</organism>
<keyword evidence="2" id="KW-1185">Reference proteome</keyword>
<dbReference type="VEuPathDB" id="FungiDB:AAP_01722"/>
<comment type="caution">
    <text evidence="1">The sequence shown here is derived from an EMBL/GenBank/DDBJ whole genome shotgun (WGS) entry which is preliminary data.</text>
</comment>
<proteinExistence type="predicted"/>
<evidence type="ECO:0000313" key="2">
    <source>
        <dbReference type="Proteomes" id="UP000242877"/>
    </source>
</evidence>
<dbReference type="Proteomes" id="UP000242877">
    <property type="component" value="Unassembled WGS sequence"/>
</dbReference>
<dbReference type="EMBL" id="AZGZ01000005">
    <property type="protein sequence ID" value="KZZ95234.1"/>
    <property type="molecule type" value="Genomic_DNA"/>
</dbReference>
<gene>
    <name evidence="1" type="ORF">AAP_01722</name>
</gene>
<evidence type="ECO:0000313" key="1">
    <source>
        <dbReference type="EMBL" id="KZZ95234.1"/>
    </source>
</evidence>